<comment type="function">
    <text evidence="8">Involved in peptidoglycan biosynthesis. Transports lipid-linked peptidoglycan precursors from the inner to the outer leaflet of the cytoplasmic membrane.</text>
</comment>
<dbReference type="Proteomes" id="UP000006176">
    <property type="component" value="Chromosome"/>
</dbReference>
<evidence type="ECO:0000256" key="10">
    <source>
        <dbReference type="SAM" id="Phobius"/>
    </source>
</evidence>
<keyword evidence="7 10" id="KW-0472">Membrane</keyword>
<dbReference type="PATRIC" id="fig|760154.4.peg.1875"/>
<feature type="transmembrane region" description="Helical" evidence="10">
    <location>
        <begin position="92"/>
        <end position="115"/>
    </location>
</feature>
<dbReference type="OrthoDB" id="9804143at2"/>
<evidence type="ECO:0000256" key="6">
    <source>
        <dbReference type="ARBA" id="ARBA00022989"/>
    </source>
</evidence>
<keyword evidence="6 10" id="KW-1133">Transmembrane helix</keyword>
<feature type="transmembrane region" description="Helical" evidence="10">
    <location>
        <begin position="12"/>
        <end position="30"/>
    </location>
</feature>
<protein>
    <submittedName>
        <fullName evidence="11">Putative membrane protein, putative virulence factor</fullName>
    </submittedName>
</protein>
<evidence type="ECO:0000256" key="9">
    <source>
        <dbReference type="ARBA" id="ARBA00061532"/>
    </source>
</evidence>
<evidence type="ECO:0000256" key="7">
    <source>
        <dbReference type="ARBA" id="ARBA00023136"/>
    </source>
</evidence>
<comment type="similarity">
    <text evidence="9">Belongs to the MurJ/MviN family.</text>
</comment>
<dbReference type="Pfam" id="PF03023">
    <property type="entry name" value="MurJ"/>
    <property type="match status" value="1"/>
</dbReference>
<keyword evidence="12" id="KW-1185">Reference proteome</keyword>
<dbReference type="STRING" id="760154.Sulba_1878"/>
<dbReference type="GO" id="GO:0009252">
    <property type="term" value="P:peptidoglycan biosynthetic process"/>
    <property type="evidence" value="ECO:0007669"/>
    <property type="project" value="UniProtKB-KW"/>
</dbReference>
<dbReference type="KEGG" id="sba:Sulba_1878"/>
<accession>I3XYY4</accession>
<feature type="transmembrane region" description="Helical" evidence="10">
    <location>
        <begin position="403"/>
        <end position="424"/>
    </location>
</feature>
<evidence type="ECO:0000313" key="11">
    <source>
        <dbReference type="EMBL" id="AFL69158.1"/>
    </source>
</evidence>
<dbReference type="eggNOG" id="COG0728">
    <property type="taxonomic scope" value="Bacteria"/>
</dbReference>
<name>I3XYY4_SULBS</name>
<keyword evidence="2" id="KW-1003">Cell membrane</keyword>
<keyword evidence="4" id="KW-0133">Cell shape</keyword>
<dbReference type="GO" id="GO:0034204">
    <property type="term" value="P:lipid translocation"/>
    <property type="evidence" value="ECO:0007669"/>
    <property type="project" value="TreeGrafter"/>
</dbReference>
<reference evidence="11 12" key="1">
    <citation type="submission" date="2012-06" db="EMBL/GenBank/DDBJ databases">
        <title>Complete sequence of Sulfurospirillum barnesii SES-3.</title>
        <authorList>
            <consortium name="US DOE Joint Genome Institute"/>
            <person name="Lucas S."/>
            <person name="Han J."/>
            <person name="Lapidus A."/>
            <person name="Cheng J.-F."/>
            <person name="Goodwin L."/>
            <person name="Pitluck S."/>
            <person name="Peters L."/>
            <person name="Ovchinnikova G."/>
            <person name="Lu M."/>
            <person name="Detter J.C."/>
            <person name="Han C."/>
            <person name="Tapia R."/>
            <person name="Land M."/>
            <person name="Hauser L."/>
            <person name="Kyrpides N."/>
            <person name="Ivanova N."/>
            <person name="Pagani I."/>
            <person name="Stolz J."/>
            <person name="Arkin A."/>
            <person name="Dehal P."/>
            <person name="Oremland R."/>
            <person name="Saltikov C."/>
            <person name="Basu P."/>
            <person name="Hollibaugh J."/>
            <person name="Newman D."/>
            <person name="Stolyar S."/>
            <person name="Hazen T."/>
            <person name="Woyke T."/>
        </authorList>
    </citation>
    <scope>NUCLEOTIDE SEQUENCE [LARGE SCALE GENOMIC DNA]</scope>
    <source>
        <strain evidence="12">ATCC 700032 / DSM 10660 / SES-3</strain>
    </source>
</reference>
<dbReference type="AlphaFoldDB" id="I3XYY4"/>
<evidence type="ECO:0000256" key="8">
    <source>
        <dbReference type="ARBA" id="ARBA00060041"/>
    </source>
</evidence>
<dbReference type="EMBL" id="CP003333">
    <property type="protein sequence ID" value="AFL69158.1"/>
    <property type="molecule type" value="Genomic_DNA"/>
</dbReference>
<keyword evidence="5" id="KW-0573">Peptidoglycan synthesis</keyword>
<evidence type="ECO:0000256" key="2">
    <source>
        <dbReference type="ARBA" id="ARBA00022475"/>
    </source>
</evidence>
<feature type="transmembrane region" description="Helical" evidence="10">
    <location>
        <begin position="264"/>
        <end position="284"/>
    </location>
</feature>
<feature type="transmembrane region" description="Helical" evidence="10">
    <location>
        <begin position="182"/>
        <end position="201"/>
    </location>
</feature>
<proteinExistence type="inferred from homology"/>
<keyword evidence="3 10" id="KW-0812">Transmembrane</keyword>
<organism evidence="11 12">
    <name type="scientific">Sulfurospirillum barnesii (strain ATCC 700032 / DSM 10660 / SES-3)</name>
    <dbReference type="NCBI Taxonomy" id="760154"/>
    <lineage>
        <taxon>Bacteria</taxon>
        <taxon>Pseudomonadati</taxon>
        <taxon>Campylobacterota</taxon>
        <taxon>Epsilonproteobacteria</taxon>
        <taxon>Campylobacterales</taxon>
        <taxon>Sulfurospirillaceae</taxon>
        <taxon>Sulfurospirillum</taxon>
    </lineage>
</organism>
<feature type="transmembrane region" description="Helical" evidence="10">
    <location>
        <begin position="374"/>
        <end position="397"/>
    </location>
</feature>
<sequence>MKFSLEIKDILKASSVIFLFIFLVKIFGAFKEIVIAYKFGVGPVVDAFSFVFAIVQWPITIFTSIMTAVLIPIIHKIARETTSEKELFYKEVFALTILFSIFILIVIYFTFHFLIHYNVFQHSLFQIVFLKYLIFYIPLGFLIALFSVITMANQKHINTLLELCPSLGVILLLGCFDTYMSLVYGILVGSFIQASVLGVFLYFKKELFLPQISCTSPYWKLFFTASGIVLLGQFFMSGITLIDQYFAATLASGSLSILSYSDKILGLFLSLATIVIGRSILPIFSKIHVHNTDILKLLVLKISSGLFLVGIILSVFISLYATDIVKIIFERGAFTFMDVMKVASFLKLSSYQIPFFLSSIVLSYSIISQRRYWVIAWSGFFAFCCKLFFIVIFMNHISGLELLAYSTTFVYCFTSIYCLGAIIIKKN</sequence>
<comment type="subcellular location">
    <subcellularLocation>
        <location evidence="1">Cell membrane</location>
        <topology evidence="1">Multi-pass membrane protein</topology>
    </subcellularLocation>
</comment>
<dbReference type="HOGENOM" id="CLU_006797_4_2_7"/>
<dbReference type="GO" id="GO:0005886">
    <property type="term" value="C:plasma membrane"/>
    <property type="evidence" value="ECO:0007669"/>
    <property type="project" value="UniProtKB-SubCell"/>
</dbReference>
<feature type="transmembrane region" description="Helical" evidence="10">
    <location>
        <begin position="160"/>
        <end position="176"/>
    </location>
</feature>
<evidence type="ECO:0000256" key="4">
    <source>
        <dbReference type="ARBA" id="ARBA00022960"/>
    </source>
</evidence>
<gene>
    <name evidence="11" type="ordered locus">Sulba_1878</name>
</gene>
<dbReference type="PANTHER" id="PTHR47019:SF1">
    <property type="entry name" value="LIPID II FLIPPASE MURJ"/>
    <property type="match status" value="1"/>
</dbReference>
<evidence type="ECO:0000256" key="3">
    <source>
        <dbReference type="ARBA" id="ARBA00022692"/>
    </source>
</evidence>
<dbReference type="GO" id="GO:0015648">
    <property type="term" value="F:lipid-linked peptidoglycan transporter activity"/>
    <property type="evidence" value="ECO:0007669"/>
    <property type="project" value="TreeGrafter"/>
</dbReference>
<evidence type="ECO:0000256" key="5">
    <source>
        <dbReference type="ARBA" id="ARBA00022984"/>
    </source>
</evidence>
<feature type="transmembrane region" description="Helical" evidence="10">
    <location>
        <begin position="127"/>
        <end position="148"/>
    </location>
</feature>
<evidence type="ECO:0000256" key="1">
    <source>
        <dbReference type="ARBA" id="ARBA00004651"/>
    </source>
</evidence>
<feature type="transmembrane region" description="Helical" evidence="10">
    <location>
        <begin position="50"/>
        <end position="71"/>
    </location>
</feature>
<dbReference type="InterPro" id="IPR051050">
    <property type="entry name" value="Lipid_II_flippase_MurJ/MviN"/>
</dbReference>
<dbReference type="InterPro" id="IPR004268">
    <property type="entry name" value="MurJ"/>
</dbReference>
<feature type="transmembrane region" description="Helical" evidence="10">
    <location>
        <begin position="349"/>
        <end position="367"/>
    </location>
</feature>
<dbReference type="PANTHER" id="PTHR47019">
    <property type="entry name" value="LIPID II FLIPPASE MURJ"/>
    <property type="match status" value="1"/>
</dbReference>
<feature type="transmembrane region" description="Helical" evidence="10">
    <location>
        <begin position="221"/>
        <end position="242"/>
    </location>
</feature>
<dbReference type="GO" id="GO:0008360">
    <property type="term" value="P:regulation of cell shape"/>
    <property type="evidence" value="ECO:0007669"/>
    <property type="project" value="UniProtKB-KW"/>
</dbReference>
<feature type="transmembrane region" description="Helical" evidence="10">
    <location>
        <begin position="305"/>
        <end position="329"/>
    </location>
</feature>
<evidence type="ECO:0000313" key="12">
    <source>
        <dbReference type="Proteomes" id="UP000006176"/>
    </source>
</evidence>